<evidence type="ECO:0000313" key="2">
    <source>
        <dbReference type="EMBL" id="ADR17982.1"/>
    </source>
</evidence>
<proteinExistence type="predicted"/>
<dbReference type="STRING" id="768670.Calni_0066"/>
<dbReference type="eggNOG" id="COG1366">
    <property type="taxonomic scope" value="Bacteria"/>
</dbReference>
<dbReference type="GO" id="GO:0043856">
    <property type="term" value="F:anti-sigma factor antagonist activity"/>
    <property type="evidence" value="ECO:0007669"/>
    <property type="project" value="TreeGrafter"/>
</dbReference>
<dbReference type="InterPro" id="IPR036513">
    <property type="entry name" value="STAS_dom_sf"/>
</dbReference>
<reference key="1">
    <citation type="submission" date="2010-11" db="EMBL/GenBank/DDBJ databases">
        <title>The complete genome of chromosome of Calditerrivibrio nitroreducens DSM 19672.</title>
        <authorList>
            <consortium name="US DOE Joint Genome Institute (JGI-PGF)"/>
            <person name="Lucas S."/>
            <person name="Copeland A."/>
            <person name="Lapidus A."/>
            <person name="Bruce D."/>
            <person name="Goodwin L."/>
            <person name="Pitluck S."/>
            <person name="Kyrpides N."/>
            <person name="Mavromatis K."/>
            <person name="Ivanova N."/>
            <person name="Mikhailova N."/>
            <person name="Zeytun A."/>
            <person name="Brettin T."/>
            <person name="Detter J.C."/>
            <person name="Tapia R."/>
            <person name="Han C."/>
            <person name="Land M."/>
            <person name="Hauser L."/>
            <person name="Markowitz V."/>
            <person name="Cheng J.-F."/>
            <person name="Hugenholtz P."/>
            <person name="Woyke T."/>
            <person name="Wu D."/>
            <person name="Spring S."/>
            <person name="Schroeder M."/>
            <person name="Brambilla E."/>
            <person name="Klenk H.-P."/>
            <person name="Eisen J.A."/>
        </authorList>
    </citation>
    <scope>NUCLEOTIDE SEQUENCE [LARGE SCALE GENOMIC DNA]</scope>
    <source>
        <strain>DSM 19672</strain>
    </source>
</reference>
<gene>
    <name evidence="2" type="ordered locus">Calni_0066</name>
</gene>
<reference evidence="2 3" key="2">
    <citation type="journal article" date="2011" name="Stand. Genomic Sci.">
        <title>Complete genome sequence of Calditerrivibrio nitroreducens type strain (Yu37-1).</title>
        <authorList>
            <person name="Pitluck S."/>
            <person name="Sikorski J."/>
            <person name="Zeytun A."/>
            <person name="Lapidus A."/>
            <person name="Nolan M."/>
            <person name="Lucas S."/>
            <person name="Hammon N."/>
            <person name="Deshpande S."/>
            <person name="Cheng J.F."/>
            <person name="Tapia R."/>
            <person name="Han C."/>
            <person name="Goodwin L."/>
            <person name="Liolios K."/>
            <person name="Pagani I."/>
            <person name="Ivanova N."/>
            <person name="Mavromatis K."/>
            <person name="Pati A."/>
            <person name="Chen A."/>
            <person name="Palaniappan K."/>
            <person name="Hauser L."/>
            <person name="Chang Y.J."/>
            <person name="Jeffries C.D."/>
            <person name="Detter J.C."/>
            <person name="Brambilla E."/>
            <person name="Djao O.D."/>
            <person name="Rohde M."/>
            <person name="Spring S."/>
            <person name="Goker M."/>
            <person name="Woyke T."/>
            <person name="Bristow J."/>
            <person name="Eisen J.A."/>
            <person name="Markowitz V."/>
            <person name="Hugenholtz P."/>
            <person name="Kyrpides N.C."/>
            <person name="Klenk H.P."/>
            <person name="Land M."/>
        </authorList>
    </citation>
    <scope>NUCLEOTIDE SEQUENCE [LARGE SCALE GENOMIC DNA]</scope>
    <source>
        <strain evidence="3">DSM 19672 / NBRC 101217 / Yu37-1</strain>
    </source>
</reference>
<dbReference type="CDD" id="cd07043">
    <property type="entry name" value="STAS_anti-anti-sigma_factors"/>
    <property type="match status" value="1"/>
</dbReference>
<dbReference type="Proteomes" id="UP000007039">
    <property type="component" value="Chromosome"/>
</dbReference>
<dbReference type="PANTHER" id="PTHR33495">
    <property type="entry name" value="ANTI-SIGMA FACTOR ANTAGONIST TM_1081-RELATED-RELATED"/>
    <property type="match status" value="1"/>
</dbReference>
<dbReference type="HOGENOM" id="CLU_115403_6_2_0"/>
<protein>
    <submittedName>
        <fullName evidence="2">Sulfate transporter/antisigma-factor antagonist STAS</fullName>
    </submittedName>
</protein>
<dbReference type="PANTHER" id="PTHR33495:SF2">
    <property type="entry name" value="ANTI-SIGMA FACTOR ANTAGONIST TM_1081-RELATED"/>
    <property type="match status" value="1"/>
</dbReference>
<dbReference type="OrthoDB" id="9796601at2"/>
<dbReference type="PROSITE" id="PS50801">
    <property type="entry name" value="STAS"/>
    <property type="match status" value="1"/>
</dbReference>
<dbReference type="InterPro" id="IPR002645">
    <property type="entry name" value="STAS_dom"/>
</dbReference>
<dbReference type="SUPFAM" id="SSF52091">
    <property type="entry name" value="SpoIIaa-like"/>
    <property type="match status" value="1"/>
</dbReference>
<dbReference type="KEGG" id="cni:Calni_0066"/>
<evidence type="ECO:0000313" key="3">
    <source>
        <dbReference type="Proteomes" id="UP000007039"/>
    </source>
</evidence>
<organism evidence="2 3">
    <name type="scientific">Calditerrivibrio nitroreducens (strain DSM 19672 / NBRC 101217 / Yu37-1)</name>
    <dbReference type="NCBI Taxonomy" id="768670"/>
    <lineage>
        <taxon>Bacteria</taxon>
        <taxon>Pseudomonadati</taxon>
        <taxon>Deferribacterota</taxon>
        <taxon>Deferribacteres</taxon>
        <taxon>Deferribacterales</taxon>
        <taxon>Calditerrivibrionaceae</taxon>
    </lineage>
</organism>
<sequence>MLEFVENEDYIVARVNIRRIDVSNVDEINSLLAKIDDKKDLILDVCQLQFIDSSGIGIITGLYKKYKKNGRIFGLLGVNSRIASLLNILGLTGIVKIFCSIEDYLRVKK</sequence>
<name>E4TIF7_CALNY</name>
<keyword evidence="3" id="KW-1185">Reference proteome</keyword>
<evidence type="ECO:0000259" key="1">
    <source>
        <dbReference type="PROSITE" id="PS50801"/>
    </source>
</evidence>
<accession>E4TIF7</accession>
<feature type="domain" description="STAS" evidence="1">
    <location>
        <begin position="20"/>
        <end position="108"/>
    </location>
</feature>
<dbReference type="RefSeq" id="WP_013450199.1">
    <property type="nucleotide sequence ID" value="NC_014758.1"/>
</dbReference>
<dbReference type="Pfam" id="PF01740">
    <property type="entry name" value="STAS"/>
    <property type="match status" value="1"/>
</dbReference>
<dbReference type="AlphaFoldDB" id="E4TIF7"/>
<dbReference type="EMBL" id="CP002347">
    <property type="protein sequence ID" value="ADR17982.1"/>
    <property type="molecule type" value="Genomic_DNA"/>
</dbReference>
<dbReference type="Gene3D" id="3.30.750.24">
    <property type="entry name" value="STAS domain"/>
    <property type="match status" value="1"/>
</dbReference>